<dbReference type="PATRIC" id="fig|1111454.3.peg.1611"/>
<keyword evidence="2" id="KW-0238">DNA-binding</keyword>
<dbReference type="InterPro" id="IPR036388">
    <property type="entry name" value="WH-like_DNA-bd_sf"/>
</dbReference>
<dbReference type="PROSITE" id="PS50943">
    <property type="entry name" value="HTH_CROC1"/>
    <property type="match status" value="1"/>
</dbReference>
<dbReference type="GO" id="GO:0003700">
    <property type="term" value="F:DNA-binding transcription factor activity"/>
    <property type="evidence" value="ECO:0007669"/>
    <property type="project" value="InterPro"/>
</dbReference>
<keyword evidence="3" id="KW-0804">Transcription</keyword>
<organism evidence="6 7">
    <name type="scientific">Megasphaera vaginalis</name>
    <name type="common">ex Srinivasan et al. 2021</name>
    <dbReference type="NCBI Taxonomy" id="1111454"/>
    <lineage>
        <taxon>Bacteria</taxon>
        <taxon>Bacillati</taxon>
        <taxon>Bacillota</taxon>
        <taxon>Negativicutes</taxon>
        <taxon>Veillonellales</taxon>
        <taxon>Veillonellaceae</taxon>
        <taxon>Megasphaera</taxon>
    </lineage>
</organism>
<dbReference type="SUPFAM" id="SSF46785">
    <property type="entry name" value="Winged helix' DNA-binding domain"/>
    <property type="match status" value="1"/>
</dbReference>
<evidence type="ECO:0000313" key="7">
    <source>
        <dbReference type="Proteomes" id="UP000017090"/>
    </source>
</evidence>
<dbReference type="PANTHER" id="PTHR42756:SF1">
    <property type="entry name" value="TRANSCRIPTIONAL REPRESSOR OF EMRAB OPERON"/>
    <property type="match status" value="1"/>
</dbReference>
<protein>
    <submittedName>
        <fullName evidence="6">MarR family protein</fullName>
    </submittedName>
</protein>
<dbReference type="PANTHER" id="PTHR42756">
    <property type="entry name" value="TRANSCRIPTIONAL REGULATOR, MARR"/>
    <property type="match status" value="1"/>
</dbReference>
<evidence type="ECO:0000256" key="3">
    <source>
        <dbReference type="ARBA" id="ARBA00023163"/>
    </source>
</evidence>
<dbReference type="Gene3D" id="1.10.10.10">
    <property type="entry name" value="Winged helix-like DNA-binding domain superfamily/Winged helix DNA-binding domain"/>
    <property type="match status" value="1"/>
</dbReference>
<dbReference type="InterPro" id="IPR000835">
    <property type="entry name" value="HTH_MarR-typ"/>
</dbReference>
<evidence type="ECO:0000313" key="6">
    <source>
        <dbReference type="EMBL" id="ERT58366.1"/>
    </source>
</evidence>
<reference evidence="6 7" key="1">
    <citation type="submission" date="2013-09" db="EMBL/GenBank/DDBJ databases">
        <authorList>
            <person name="Durkin A.S."/>
            <person name="Haft D.R."/>
            <person name="McCorrison J."/>
            <person name="Torralba M."/>
            <person name="Gillis M."/>
            <person name="Haft D.H."/>
            <person name="Methe B."/>
            <person name="Sutton G."/>
            <person name="Nelson K.E."/>
        </authorList>
    </citation>
    <scope>NUCLEOTIDE SEQUENCE [LARGE SCALE GENOMIC DNA]</scope>
    <source>
        <strain evidence="6 7">BV3C16-1</strain>
    </source>
</reference>
<name>U7UGC9_9FIRM</name>
<dbReference type="InterPro" id="IPR001387">
    <property type="entry name" value="Cro/C1-type_HTH"/>
</dbReference>
<feature type="domain" description="HTH cro/C1-type" evidence="4">
    <location>
        <begin position="63"/>
        <end position="89"/>
    </location>
</feature>
<dbReference type="AlphaFoldDB" id="U7UGC9"/>
<gene>
    <name evidence="6" type="ORF">HMPREF1250_1065</name>
</gene>
<evidence type="ECO:0000259" key="4">
    <source>
        <dbReference type="PROSITE" id="PS50943"/>
    </source>
</evidence>
<comment type="caution">
    <text evidence="6">The sequence shown here is derived from an EMBL/GenBank/DDBJ whole genome shotgun (WGS) entry which is preliminary data.</text>
</comment>
<dbReference type="Pfam" id="PF01047">
    <property type="entry name" value="MarR"/>
    <property type="match status" value="1"/>
</dbReference>
<evidence type="ECO:0000256" key="2">
    <source>
        <dbReference type="ARBA" id="ARBA00023125"/>
    </source>
</evidence>
<sequence>MNMELFPTKGELEEATRKATGINKTAVLAMISISQAAEEIRTTLGKTLESQYRLSEGKLHILLLLYRQKSGLSPSSLAKKSGVTKATVSVMIGRMKNEGLVSEKENGIDRRGKQIALTESGRIYVDYVLPQYYLRLSQMMKNLTEEEQKILLSLLHKLI</sequence>
<keyword evidence="1" id="KW-0805">Transcription regulation</keyword>
<proteinExistence type="predicted"/>
<feature type="domain" description="HTH marR-type" evidence="5">
    <location>
        <begin position="26"/>
        <end position="159"/>
    </location>
</feature>
<dbReference type="eggNOG" id="COG1846">
    <property type="taxonomic scope" value="Bacteria"/>
</dbReference>
<dbReference type="PRINTS" id="PR00598">
    <property type="entry name" value="HTHMARR"/>
</dbReference>
<dbReference type="EMBL" id="AWXA01000043">
    <property type="protein sequence ID" value="ERT58366.1"/>
    <property type="molecule type" value="Genomic_DNA"/>
</dbReference>
<dbReference type="Proteomes" id="UP000017090">
    <property type="component" value="Unassembled WGS sequence"/>
</dbReference>
<evidence type="ECO:0000256" key="1">
    <source>
        <dbReference type="ARBA" id="ARBA00023015"/>
    </source>
</evidence>
<dbReference type="SMART" id="SM00347">
    <property type="entry name" value="HTH_MARR"/>
    <property type="match status" value="1"/>
</dbReference>
<evidence type="ECO:0000259" key="5">
    <source>
        <dbReference type="PROSITE" id="PS50995"/>
    </source>
</evidence>
<dbReference type="RefSeq" id="WP_023054086.1">
    <property type="nucleotide sequence ID" value="NZ_AWXA01000043.1"/>
</dbReference>
<accession>U7UGC9</accession>
<keyword evidence="7" id="KW-1185">Reference proteome</keyword>
<dbReference type="PROSITE" id="PS50995">
    <property type="entry name" value="HTH_MARR_2"/>
    <property type="match status" value="1"/>
</dbReference>
<dbReference type="STRING" id="1111454.HMPREF1250_1065"/>
<dbReference type="OrthoDB" id="6400170at2"/>
<dbReference type="GO" id="GO:0003677">
    <property type="term" value="F:DNA binding"/>
    <property type="evidence" value="ECO:0007669"/>
    <property type="project" value="UniProtKB-KW"/>
</dbReference>
<dbReference type="InterPro" id="IPR036390">
    <property type="entry name" value="WH_DNA-bd_sf"/>
</dbReference>